<keyword evidence="1" id="KW-0472">Membrane</keyword>
<protein>
    <submittedName>
        <fullName evidence="4">DUF4179 domain-containing protein</fullName>
    </submittedName>
</protein>
<dbReference type="RefSeq" id="WP_213103828.1">
    <property type="nucleotide sequence ID" value="NZ_JAGYPM010000004.1"/>
</dbReference>
<dbReference type="Pfam" id="PF18705">
    <property type="entry name" value="DUF5643"/>
    <property type="match status" value="1"/>
</dbReference>
<gene>
    <name evidence="4" type="ORF">KHA94_19920</name>
</gene>
<keyword evidence="1" id="KW-1133">Transmembrane helix</keyword>
<feature type="domain" description="DUF4179" evidence="2">
    <location>
        <begin position="40"/>
        <end position="132"/>
    </location>
</feature>
<dbReference type="EMBL" id="JAGYPM010000004">
    <property type="protein sequence ID" value="MBS4192426.1"/>
    <property type="molecule type" value="Genomic_DNA"/>
</dbReference>
<name>A0ABS5NXT7_9BACI</name>
<dbReference type="Pfam" id="PF13786">
    <property type="entry name" value="DUF4179"/>
    <property type="match status" value="1"/>
</dbReference>
<dbReference type="InterPro" id="IPR040680">
    <property type="entry name" value="DUF5643"/>
</dbReference>
<evidence type="ECO:0000256" key="1">
    <source>
        <dbReference type="SAM" id="Phobius"/>
    </source>
</evidence>
<evidence type="ECO:0000259" key="3">
    <source>
        <dbReference type="Pfam" id="PF18705"/>
    </source>
</evidence>
<dbReference type="Proteomes" id="UP000681027">
    <property type="component" value="Unassembled WGS sequence"/>
</dbReference>
<keyword evidence="1" id="KW-0812">Transmembrane</keyword>
<sequence>MNEKEYTTLKDELDSIPVPKEALSYARTTGLKKGQSERRNRKRWIEAFTITAALILIFITTIRVSPAFAQAVAKIPGFAPLVEMIAYDKGMEDILKNDYYEELNITETKNNLTFTLLGIIADESGMIINYELDAPFEIHDLDTKGVEIRQNNKDLLEAGGLTYSWPDKEPTNHIEEIIEVTSNKNIDYTNPNFELSITFKDKHETTFNIPFTLQKKIAKSKYYKLDQTIEIDEQKFTVKSLRISPLRAKLDIAIDPTNTMQILQMKSMRLLDEKGEVWGTITNGFSGFGRMRDAEASLFFQSNYFREPKSLTLQINDIQALPKGKDYIEVDFLKKKVLYIPDNVNVNINIDSFNTIRANYKTKEEDHFYQMFFQAVDAHGEAVDSNGFSHSNRDGMSESTYTFDISNKTNPIRIYFNSYENYLKGSATVNIPLE</sequence>
<evidence type="ECO:0000313" key="4">
    <source>
        <dbReference type="EMBL" id="MBS4192426.1"/>
    </source>
</evidence>
<comment type="caution">
    <text evidence="4">The sequence shown here is derived from an EMBL/GenBank/DDBJ whole genome shotgun (WGS) entry which is preliminary data.</text>
</comment>
<accession>A0ABS5NXT7</accession>
<reference evidence="4 5" key="1">
    <citation type="submission" date="2021-05" db="EMBL/GenBank/DDBJ databases">
        <title>Novel Bacillus species.</title>
        <authorList>
            <person name="Liu G."/>
        </authorList>
    </citation>
    <scope>NUCLEOTIDE SEQUENCE [LARGE SCALE GENOMIC DNA]</scope>
    <source>
        <strain evidence="4 5">FJAT-49705</strain>
    </source>
</reference>
<proteinExistence type="predicted"/>
<dbReference type="InterPro" id="IPR025436">
    <property type="entry name" value="DUF4179"/>
</dbReference>
<feature type="transmembrane region" description="Helical" evidence="1">
    <location>
        <begin position="44"/>
        <end position="64"/>
    </location>
</feature>
<evidence type="ECO:0000259" key="2">
    <source>
        <dbReference type="Pfam" id="PF13786"/>
    </source>
</evidence>
<feature type="domain" description="DUF5643" evidence="3">
    <location>
        <begin position="220"/>
        <end position="334"/>
    </location>
</feature>
<evidence type="ECO:0000313" key="5">
    <source>
        <dbReference type="Proteomes" id="UP000681027"/>
    </source>
</evidence>
<organism evidence="4 5">
    <name type="scientific">Cytobacillus citreus</name>
    <dbReference type="NCBI Taxonomy" id="2833586"/>
    <lineage>
        <taxon>Bacteria</taxon>
        <taxon>Bacillati</taxon>
        <taxon>Bacillota</taxon>
        <taxon>Bacilli</taxon>
        <taxon>Bacillales</taxon>
        <taxon>Bacillaceae</taxon>
        <taxon>Cytobacillus</taxon>
    </lineage>
</organism>
<keyword evidence="5" id="KW-1185">Reference proteome</keyword>